<accession>A0A1I6SS55</accession>
<name>A0A1I6SS55_9ACTN</name>
<dbReference type="EMBL" id="FPAB01000004">
    <property type="protein sequence ID" value="SFS79699.1"/>
    <property type="molecule type" value="Genomic_DNA"/>
</dbReference>
<dbReference type="AlphaFoldDB" id="A0A1I6SS55"/>
<keyword evidence="2" id="KW-0378">Hydrolase</keyword>
<evidence type="ECO:0000313" key="2">
    <source>
        <dbReference type="EMBL" id="SFS79699.1"/>
    </source>
</evidence>
<reference evidence="3" key="1">
    <citation type="submission" date="2016-10" db="EMBL/GenBank/DDBJ databases">
        <authorList>
            <person name="Varghese N."/>
            <person name="Submissions S."/>
        </authorList>
    </citation>
    <scope>NUCLEOTIDE SEQUENCE [LARGE SCALE GENOMIC DNA]</scope>
    <source>
        <strain evidence="3">CGMCC 4.7047</strain>
    </source>
</reference>
<dbReference type="InterPro" id="IPR008538">
    <property type="entry name" value="Uma2"/>
</dbReference>
<keyword evidence="3" id="KW-1185">Reference proteome</keyword>
<organism evidence="2 3">
    <name type="scientific">Streptomyces harbinensis</name>
    <dbReference type="NCBI Taxonomy" id="1176198"/>
    <lineage>
        <taxon>Bacteria</taxon>
        <taxon>Bacillati</taxon>
        <taxon>Actinomycetota</taxon>
        <taxon>Actinomycetes</taxon>
        <taxon>Kitasatosporales</taxon>
        <taxon>Streptomycetaceae</taxon>
        <taxon>Streptomyces</taxon>
    </lineage>
</organism>
<keyword evidence="2" id="KW-0540">Nuclease</keyword>
<dbReference type="Proteomes" id="UP000198873">
    <property type="component" value="Unassembled WGS sequence"/>
</dbReference>
<evidence type="ECO:0000259" key="1">
    <source>
        <dbReference type="Pfam" id="PF05685"/>
    </source>
</evidence>
<protein>
    <submittedName>
        <fullName evidence="2">Putative restriction endonuclease</fullName>
    </submittedName>
</protein>
<gene>
    <name evidence="2" type="ORF">SAMN05444716_104110</name>
</gene>
<proteinExistence type="predicted"/>
<dbReference type="STRING" id="1176198.SAMN05444716_104110"/>
<sequence length="82" mass="9388">MPIHTRRHGRVQGGERDRTLERRCYARAGIPLYLLCDRELETVTLHSEPGSNDYRTVLSVTYGKSLLLPEPFGFELETADLI</sequence>
<dbReference type="GO" id="GO:0004519">
    <property type="term" value="F:endonuclease activity"/>
    <property type="evidence" value="ECO:0007669"/>
    <property type="project" value="UniProtKB-KW"/>
</dbReference>
<feature type="domain" description="Putative restriction endonuclease" evidence="1">
    <location>
        <begin position="13"/>
        <end position="77"/>
    </location>
</feature>
<dbReference type="RefSeq" id="WP_093843019.1">
    <property type="nucleotide sequence ID" value="NZ_FPAB01000004.1"/>
</dbReference>
<dbReference type="Pfam" id="PF05685">
    <property type="entry name" value="Uma2"/>
    <property type="match status" value="1"/>
</dbReference>
<keyword evidence="2" id="KW-0255">Endonuclease</keyword>
<evidence type="ECO:0000313" key="3">
    <source>
        <dbReference type="Proteomes" id="UP000198873"/>
    </source>
</evidence>